<dbReference type="InterPro" id="IPR023058">
    <property type="entry name" value="PPIase_PpiC_CS"/>
</dbReference>
<evidence type="ECO:0000256" key="3">
    <source>
        <dbReference type="ARBA" id="ARBA00023110"/>
    </source>
</evidence>
<feature type="compositionally biased region" description="Basic and acidic residues" evidence="8">
    <location>
        <begin position="69"/>
        <end position="78"/>
    </location>
</feature>
<dbReference type="GO" id="GO:0005829">
    <property type="term" value="C:cytosol"/>
    <property type="evidence" value="ECO:0007669"/>
    <property type="project" value="TreeGrafter"/>
</dbReference>
<dbReference type="InterPro" id="IPR046357">
    <property type="entry name" value="PPIase_dom_sf"/>
</dbReference>
<comment type="function">
    <text evidence="5">Prolyl cis/trans isomerase with specificity for phospho-Ser-Pro bonds.</text>
</comment>
<accession>A0AAV8EWP2</accession>
<evidence type="ECO:0000256" key="4">
    <source>
        <dbReference type="ARBA" id="ARBA00023235"/>
    </source>
</evidence>
<evidence type="ECO:0000256" key="7">
    <source>
        <dbReference type="RuleBase" id="RU363014"/>
    </source>
</evidence>
<dbReference type="EMBL" id="JAMFTS010000002">
    <property type="protein sequence ID" value="KAJ4783921.1"/>
    <property type="molecule type" value="Genomic_DNA"/>
</dbReference>
<dbReference type="GO" id="GO:0003755">
    <property type="term" value="F:peptidyl-prolyl cis-trans isomerase activity"/>
    <property type="evidence" value="ECO:0007669"/>
    <property type="project" value="UniProtKB-UniRule"/>
</dbReference>
<keyword evidence="4 6" id="KW-0413">Isomerase</keyword>
<reference evidence="10" key="1">
    <citation type="submission" date="2022-08" db="EMBL/GenBank/DDBJ databases">
        <authorList>
            <person name="Marques A."/>
        </authorList>
    </citation>
    <scope>NUCLEOTIDE SEQUENCE</scope>
    <source>
        <strain evidence="10">RhyPub2mFocal</strain>
        <tissue evidence="10">Leaves</tissue>
    </source>
</reference>
<organism evidence="10 11">
    <name type="scientific">Rhynchospora pubera</name>
    <dbReference type="NCBI Taxonomy" id="906938"/>
    <lineage>
        <taxon>Eukaryota</taxon>
        <taxon>Viridiplantae</taxon>
        <taxon>Streptophyta</taxon>
        <taxon>Embryophyta</taxon>
        <taxon>Tracheophyta</taxon>
        <taxon>Spermatophyta</taxon>
        <taxon>Magnoliopsida</taxon>
        <taxon>Liliopsida</taxon>
        <taxon>Poales</taxon>
        <taxon>Cyperaceae</taxon>
        <taxon>Cyperoideae</taxon>
        <taxon>Rhynchosporeae</taxon>
        <taxon>Rhynchospora</taxon>
    </lineage>
</organism>
<gene>
    <name evidence="10" type="ORF">LUZ62_035167</name>
</gene>
<comment type="similarity">
    <text evidence="2">Belongs to the PpiC/parvulin rotamase family.</text>
</comment>
<keyword evidence="11" id="KW-1185">Reference proteome</keyword>
<dbReference type="Pfam" id="PF00639">
    <property type="entry name" value="Rotamase"/>
    <property type="match status" value="1"/>
</dbReference>
<evidence type="ECO:0000256" key="5">
    <source>
        <dbReference type="ARBA" id="ARBA00054757"/>
    </source>
</evidence>
<comment type="caution">
    <text evidence="10">The sequence shown here is derived from an EMBL/GenBank/DDBJ whole genome shotgun (WGS) entry which is preliminary data.</text>
</comment>
<evidence type="ECO:0000256" key="6">
    <source>
        <dbReference type="PROSITE-ProRule" id="PRU00278"/>
    </source>
</evidence>
<dbReference type="GO" id="GO:0005634">
    <property type="term" value="C:nucleus"/>
    <property type="evidence" value="ECO:0007669"/>
    <property type="project" value="TreeGrafter"/>
</dbReference>
<proteinExistence type="inferred from homology"/>
<dbReference type="PROSITE" id="PS50198">
    <property type="entry name" value="PPIC_PPIASE_2"/>
    <property type="match status" value="1"/>
</dbReference>
<feature type="compositionally biased region" description="Polar residues" evidence="8">
    <location>
        <begin position="1"/>
        <end position="19"/>
    </location>
</feature>
<feature type="domain" description="PpiC" evidence="9">
    <location>
        <begin position="128"/>
        <end position="243"/>
    </location>
</feature>
<dbReference type="FunFam" id="3.10.50.40:FF:000010">
    <property type="entry name" value="Peptidyl-prolyl cis-trans isomerase Pin1"/>
    <property type="match status" value="1"/>
</dbReference>
<evidence type="ECO:0000256" key="2">
    <source>
        <dbReference type="ARBA" id="ARBA00007656"/>
    </source>
</evidence>
<name>A0AAV8EWP2_9POAL</name>
<protein>
    <recommendedName>
        <fullName evidence="7">Peptidyl-prolyl cis-trans isomerase</fullName>
        <ecNumber evidence="7">5.2.1.8</ecNumber>
    </recommendedName>
</protein>
<feature type="compositionally biased region" description="Basic residues" evidence="8">
    <location>
        <begin position="96"/>
        <end position="118"/>
    </location>
</feature>
<keyword evidence="3 6" id="KW-0697">Rotamase</keyword>
<dbReference type="Gene3D" id="3.10.50.40">
    <property type="match status" value="1"/>
</dbReference>
<feature type="region of interest" description="Disordered" evidence="8">
    <location>
        <begin position="1"/>
        <end position="22"/>
    </location>
</feature>
<evidence type="ECO:0000256" key="1">
    <source>
        <dbReference type="ARBA" id="ARBA00000971"/>
    </source>
</evidence>
<evidence type="ECO:0000259" key="9">
    <source>
        <dbReference type="PROSITE" id="PS50198"/>
    </source>
</evidence>
<dbReference type="SUPFAM" id="SSF54534">
    <property type="entry name" value="FKBP-like"/>
    <property type="match status" value="1"/>
</dbReference>
<dbReference type="PANTHER" id="PTHR10657:SF4">
    <property type="entry name" value="PEPTIDYL-PROLYL CIS-TRANS ISOMERASE-RELATED"/>
    <property type="match status" value="1"/>
</dbReference>
<dbReference type="InterPro" id="IPR000297">
    <property type="entry name" value="PPIase_PpiC"/>
</dbReference>
<dbReference type="AlphaFoldDB" id="A0AAV8EWP2"/>
<feature type="compositionally biased region" description="Basic residues" evidence="8">
    <location>
        <begin position="137"/>
        <end position="147"/>
    </location>
</feature>
<dbReference type="EC" id="5.2.1.8" evidence="7"/>
<evidence type="ECO:0000313" key="11">
    <source>
        <dbReference type="Proteomes" id="UP001140206"/>
    </source>
</evidence>
<feature type="region of interest" description="Disordered" evidence="8">
    <location>
        <begin position="52"/>
        <end position="151"/>
    </location>
</feature>
<comment type="catalytic activity">
    <reaction evidence="1 7">
        <text>[protein]-peptidylproline (omega=180) = [protein]-peptidylproline (omega=0)</text>
        <dbReference type="Rhea" id="RHEA:16237"/>
        <dbReference type="Rhea" id="RHEA-COMP:10747"/>
        <dbReference type="Rhea" id="RHEA-COMP:10748"/>
        <dbReference type="ChEBI" id="CHEBI:83833"/>
        <dbReference type="ChEBI" id="CHEBI:83834"/>
        <dbReference type="EC" id="5.2.1.8"/>
    </reaction>
</comment>
<feature type="compositionally biased region" description="Low complexity" evidence="8">
    <location>
        <begin position="79"/>
        <end position="90"/>
    </location>
</feature>
<dbReference type="Proteomes" id="UP001140206">
    <property type="component" value="Chromosome 2"/>
</dbReference>
<evidence type="ECO:0000313" key="10">
    <source>
        <dbReference type="EMBL" id="KAJ4783921.1"/>
    </source>
</evidence>
<evidence type="ECO:0000256" key="8">
    <source>
        <dbReference type="SAM" id="MobiDB-lite"/>
    </source>
</evidence>
<sequence>MSAFSLDTSLPSISSNLVQASRPVKRVVLSNSPLLSLPVAFPACAEVTGNQSTQLYPMDPSNPAKSNKRPPERPKPDPKSLSSSSAVSAADTHPSSAKKPRPNHYHTPHHHKPGHDRRSKPDTSSSSNRVVKASHVLIKHQGSRRKASWRDPDGVRISATTREAAVERLQQIRDEIESGKTRFEEAATQHSDCSSYKRGGDLGPFGRGKMQKPFEEAAFALKVGEMSDIIDTDSGVHIILRTA</sequence>
<dbReference type="InterPro" id="IPR051370">
    <property type="entry name" value="PPIase_Pin1"/>
</dbReference>
<dbReference type="PANTHER" id="PTHR10657">
    <property type="entry name" value="PEPTIDYL-PROLYL CIS-TRANS ISOMERASE"/>
    <property type="match status" value="1"/>
</dbReference>
<dbReference type="PROSITE" id="PS01096">
    <property type="entry name" value="PPIC_PPIASE_1"/>
    <property type="match status" value="1"/>
</dbReference>